<accession>A0A2G5V5Y5</accession>
<gene>
    <name evidence="2" type="primary">Cnig_chr_II.g6598</name>
    <name evidence="2" type="ORF">B9Z55_006598</name>
</gene>
<reference evidence="3" key="1">
    <citation type="submission" date="2017-10" db="EMBL/GenBank/DDBJ databases">
        <title>Rapid genome shrinkage in a self-fertile nematode reveals novel sperm competition proteins.</title>
        <authorList>
            <person name="Yin D."/>
            <person name="Schwarz E.M."/>
            <person name="Thomas C.G."/>
            <person name="Felde R.L."/>
            <person name="Korf I.F."/>
            <person name="Cutter A.D."/>
            <person name="Schartner C.M."/>
            <person name="Ralston E.J."/>
            <person name="Meyer B.J."/>
            <person name="Haag E.S."/>
        </authorList>
    </citation>
    <scope>NUCLEOTIDE SEQUENCE [LARGE SCALE GENOMIC DNA]</scope>
    <source>
        <strain evidence="3">JU1422</strain>
    </source>
</reference>
<evidence type="ECO:0000256" key="1">
    <source>
        <dbReference type="SAM" id="MobiDB-lite"/>
    </source>
</evidence>
<organism evidence="2 3">
    <name type="scientific">Caenorhabditis nigoni</name>
    <dbReference type="NCBI Taxonomy" id="1611254"/>
    <lineage>
        <taxon>Eukaryota</taxon>
        <taxon>Metazoa</taxon>
        <taxon>Ecdysozoa</taxon>
        <taxon>Nematoda</taxon>
        <taxon>Chromadorea</taxon>
        <taxon>Rhabditida</taxon>
        <taxon>Rhabditina</taxon>
        <taxon>Rhabditomorpha</taxon>
        <taxon>Rhabditoidea</taxon>
        <taxon>Rhabditidae</taxon>
        <taxon>Peloderinae</taxon>
        <taxon>Caenorhabditis</taxon>
    </lineage>
</organism>
<sequence length="142" mass="16004">MASFVMLLIVSYFPRLSQRSLHSHLLKPSYRPKKSFMDSSSQCALPSLLSSFSQCVGCSAVAFSTALHSQRVAALRCARQGSSHSSSRHYTPPSFYRTYIRIEEALLWPTDIHFSSLAQSPSPHSHTHIETYTEEGRPWQEA</sequence>
<evidence type="ECO:0000313" key="3">
    <source>
        <dbReference type="Proteomes" id="UP000230233"/>
    </source>
</evidence>
<name>A0A2G5V5Y5_9PELO</name>
<dbReference type="Proteomes" id="UP000230233">
    <property type="component" value="Chromosome II"/>
</dbReference>
<comment type="caution">
    <text evidence="2">The sequence shown here is derived from an EMBL/GenBank/DDBJ whole genome shotgun (WGS) entry which is preliminary data.</text>
</comment>
<keyword evidence="3" id="KW-1185">Reference proteome</keyword>
<protein>
    <submittedName>
        <fullName evidence="2">Uncharacterized protein</fullName>
    </submittedName>
</protein>
<feature type="region of interest" description="Disordered" evidence="1">
    <location>
        <begin position="118"/>
        <end position="142"/>
    </location>
</feature>
<dbReference type="AlphaFoldDB" id="A0A2G5V5Y5"/>
<feature type="compositionally biased region" description="Basic and acidic residues" evidence="1">
    <location>
        <begin position="127"/>
        <end position="142"/>
    </location>
</feature>
<dbReference type="EMBL" id="PDUG01000002">
    <property type="protein sequence ID" value="PIC47150.1"/>
    <property type="molecule type" value="Genomic_DNA"/>
</dbReference>
<proteinExistence type="predicted"/>
<evidence type="ECO:0000313" key="2">
    <source>
        <dbReference type="EMBL" id="PIC47150.1"/>
    </source>
</evidence>